<proteinExistence type="predicted"/>
<keyword evidence="1" id="KW-0472">Membrane</keyword>
<evidence type="ECO:0000313" key="3">
    <source>
        <dbReference type="Proteomes" id="UP001527202"/>
    </source>
</evidence>
<reference evidence="2 3" key="1">
    <citation type="submission" date="2022-05" db="EMBL/GenBank/DDBJ databases">
        <title>Genome Sequencing of Bee-Associated Microbes.</title>
        <authorList>
            <person name="Dunlap C."/>
        </authorList>
    </citation>
    <scope>NUCLEOTIDE SEQUENCE [LARGE SCALE GENOMIC DNA]</scope>
    <source>
        <strain evidence="2 3">NRRL B-23120</strain>
    </source>
</reference>
<dbReference type="RefSeq" id="WP_156972775.1">
    <property type="nucleotide sequence ID" value="NZ_CP026520.1"/>
</dbReference>
<keyword evidence="1" id="KW-1133">Transmembrane helix</keyword>
<evidence type="ECO:0000313" key="2">
    <source>
        <dbReference type="EMBL" id="MCY9596238.1"/>
    </source>
</evidence>
<evidence type="ECO:0000256" key="1">
    <source>
        <dbReference type="SAM" id="Phobius"/>
    </source>
</evidence>
<comment type="caution">
    <text evidence="2">The sequence shown here is derived from an EMBL/GenBank/DDBJ whole genome shotgun (WGS) entry which is preliminary data.</text>
</comment>
<dbReference type="GeneID" id="95379030"/>
<accession>A0ABT4FCI9</accession>
<keyword evidence="3" id="KW-1185">Reference proteome</keyword>
<sequence length="81" mass="9152">MNTPDSTNYQLQLWFAAIIMAMLALVRGRRLPTEKMSQTDLISDVGEATASSSMKGKNTWLSMSFLPSKSVWILSIFFYPE</sequence>
<protein>
    <submittedName>
        <fullName evidence="2">Uncharacterized protein</fullName>
    </submittedName>
</protein>
<dbReference type="EMBL" id="JAMDMJ010000013">
    <property type="protein sequence ID" value="MCY9596238.1"/>
    <property type="molecule type" value="Genomic_DNA"/>
</dbReference>
<gene>
    <name evidence="2" type="ORF">M5X16_10675</name>
</gene>
<keyword evidence="1" id="KW-0812">Transmembrane</keyword>
<organism evidence="2 3">
    <name type="scientific">Paenibacillus chitinolyticus</name>
    <dbReference type="NCBI Taxonomy" id="79263"/>
    <lineage>
        <taxon>Bacteria</taxon>
        <taxon>Bacillati</taxon>
        <taxon>Bacillota</taxon>
        <taxon>Bacilli</taxon>
        <taxon>Bacillales</taxon>
        <taxon>Paenibacillaceae</taxon>
        <taxon>Paenibacillus</taxon>
    </lineage>
</organism>
<name>A0ABT4FCI9_9BACL</name>
<dbReference type="Proteomes" id="UP001527202">
    <property type="component" value="Unassembled WGS sequence"/>
</dbReference>
<feature type="transmembrane region" description="Helical" evidence="1">
    <location>
        <begin position="12"/>
        <end position="28"/>
    </location>
</feature>